<evidence type="ECO:0000313" key="2">
    <source>
        <dbReference type="WBParaSite" id="L893_g19908.t1"/>
    </source>
</evidence>
<dbReference type="AlphaFoldDB" id="A0A1I7YUS4"/>
<proteinExistence type="predicted"/>
<protein>
    <submittedName>
        <fullName evidence="2">F-box domain-containing protein</fullName>
    </submittedName>
</protein>
<evidence type="ECO:0000313" key="1">
    <source>
        <dbReference type="Proteomes" id="UP000095287"/>
    </source>
</evidence>
<name>A0A1I7YUS4_9BILA</name>
<dbReference type="WBParaSite" id="L893_g19908.t1">
    <property type="protein sequence ID" value="L893_g19908.t1"/>
    <property type="gene ID" value="L893_g19908"/>
</dbReference>
<sequence length="378" mass="43371">MERLSYDLVEKILGSLPRKNVEAVAEAVEGCRRLEHWDAAAKDQLENRLLLDVTVSVQQPITNDKNSDPRIDISCRVILHRGGYRAWNFTQWRYAWIRNVYIKTSLYTGRPNDPYTGNADQALRSLSLPVEPSARGSLLYYHGPQFDDNGNDNKLWAGLQVVDLSWKFLQAAQKGFSNVTIHRSKHISCEAFEKFVVDHICQGAVLESLQCLGDCTKSRNILAVVARLFRERRGRPLKLKLHCVHFKQAEVELIIDNWLQSDGAFEEKTISWCGTDGHAINRVKYKQFVRTYSCGYLAHPTRRSSLKITRGTIQVKQFHPWTLVPSTSTVRVFVVGDCLDRCHGRGSNQGLLRLLQRPYLLPNESERRAQESYWRMGN</sequence>
<dbReference type="Proteomes" id="UP000095287">
    <property type="component" value="Unplaced"/>
</dbReference>
<keyword evidence="1" id="KW-1185">Reference proteome</keyword>
<reference evidence="2" key="1">
    <citation type="submission" date="2016-11" db="UniProtKB">
        <authorList>
            <consortium name="WormBaseParasite"/>
        </authorList>
    </citation>
    <scope>IDENTIFICATION</scope>
</reference>
<accession>A0A1I7YUS4</accession>
<organism evidence="1 2">
    <name type="scientific">Steinernema glaseri</name>
    <dbReference type="NCBI Taxonomy" id="37863"/>
    <lineage>
        <taxon>Eukaryota</taxon>
        <taxon>Metazoa</taxon>
        <taxon>Ecdysozoa</taxon>
        <taxon>Nematoda</taxon>
        <taxon>Chromadorea</taxon>
        <taxon>Rhabditida</taxon>
        <taxon>Tylenchina</taxon>
        <taxon>Panagrolaimomorpha</taxon>
        <taxon>Strongyloidoidea</taxon>
        <taxon>Steinernematidae</taxon>
        <taxon>Steinernema</taxon>
    </lineage>
</organism>